<dbReference type="AlphaFoldDB" id="A0AAD6IV26"/>
<feature type="signal peptide" evidence="2">
    <location>
        <begin position="1"/>
        <end position="29"/>
    </location>
</feature>
<organism evidence="3 4">
    <name type="scientific">Drechslerella dactyloides</name>
    <name type="common">Nematode-trapping fungus</name>
    <name type="synonym">Arthrobotrys dactyloides</name>
    <dbReference type="NCBI Taxonomy" id="74499"/>
    <lineage>
        <taxon>Eukaryota</taxon>
        <taxon>Fungi</taxon>
        <taxon>Dikarya</taxon>
        <taxon>Ascomycota</taxon>
        <taxon>Pezizomycotina</taxon>
        <taxon>Orbiliomycetes</taxon>
        <taxon>Orbiliales</taxon>
        <taxon>Orbiliaceae</taxon>
        <taxon>Drechslerella</taxon>
    </lineage>
</organism>
<evidence type="ECO:0000313" key="4">
    <source>
        <dbReference type="Proteomes" id="UP001221413"/>
    </source>
</evidence>
<evidence type="ECO:0000313" key="3">
    <source>
        <dbReference type="EMBL" id="KAJ6258887.1"/>
    </source>
</evidence>
<keyword evidence="2" id="KW-0732">Signal</keyword>
<accession>A0AAD6IV26</accession>
<comment type="caution">
    <text evidence="3">The sequence shown here is derived from an EMBL/GenBank/DDBJ whole genome shotgun (WGS) entry which is preliminary data.</text>
</comment>
<protein>
    <recommendedName>
        <fullName evidence="5">Secreted protein</fullName>
    </recommendedName>
</protein>
<proteinExistence type="predicted"/>
<reference evidence="3" key="1">
    <citation type="submission" date="2023-01" db="EMBL/GenBank/DDBJ databases">
        <title>The chitinases involved in constricting ring structure development in the nematode-trapping fungus Drechslerella dactyloides.</title>
        <authorList>
            <person name="Wang R."/>
            <person name="Zhang L."/>
            <person name="Tang P."/>
            <person name="Li S."/>
            <person name="Liang L."/>
        </authorList>
    </citation>
    <scope>NUCLEOTIDE SEQUENCE</scope>
    <source>
        <strain evidence="3">YMF1.00031</strain>
    </source>
</reference>
<keyword evidence="4" id="KW-1185">Reference proteome</keyword>
<evidence type="ECO:0000256" key="2">
    <source>
        <dbReference type="SAM" id="SignalP"/>
    </source>
</evidence>
<feature type="compositionally biased region" description="Acidic residues" evidence="1">
    <location>
        <begin position="52"/>
        <end position="65"/>
    </location>
</feature>
<feature type="region of interest" description="Disordered" evidence="1">
    <location>
        <begin position="34"/>
        <end position="65"/>
    </location>
</feature>
<evidence type="ECO:0000256" key="1">
    <source>
        <dbReference type="SAM" id="MobiDB-lite"/>
    </source>
</evidence>
<feature type="chain" id="PRO_5041943425" description="Secreted protein" evidence="2">
    <location>
        <begin position="30"/>
        <end position="65"/>
    </location>
</feature>
<dbReference type="EMBL" id="JAQGDS010000007">
    <property type="protein sequence ID" value="KAJ6258887.1"/>
    <property type="molecule type" value="Genomic_DNA"/>
</dbReference>
<name>A0AAD6IV26_DREDA</name>
<dbReference type="Proteomes" id="UP001221413">
    <property type="component" value="Unassembled WGS sequence"/>
</dbReference>
<sequence length="65" mass="6962">MDGWTNGRIGFRTSLSLSVLLCLCDGARLRRVKAATGETHAPKAGKKQAYDGGDDDNYDDGDDDA</sequence>
<gene>
    <name evidence="3" type="ORF">Dda_5782</name>
</gene>
<evidence type="ECO:0008006" key="5">
    <source>
        <dbReference type="Google" id="ProtNLM"/>
    </source>
</evidence>